<feature type="domain" description="GAF" evidence="1">
    <location>
        <begin position="41"/>
        <end position="183"/>
    </location>
</feature>
<sequence length="399" mass="45251">MVVKFAFTTNCLNIYLYNAAMKYTEEERLTAVSRFMSPDDGIAKDLNDLVNLVAEICETPVALVTLLDKDTQWFKAAKGTDLECTDRGVSFCNYTIEQEEVLVIPDMLLDITFNTNPLVTGEPNVRFYAGAPLITKDGYALGSLCVVDMEPRQLTQHQLTSIKILAKQVVNLMELHWSLGSLDVQYRREQEMAAAHRESEIKLKAIFDSSVDDHILAGRNFEILAFNRAAALFVRTHHQHKLATGDNLLAYTDRNILSQFKKYYTIALSGRSIKREWLLSSGTANECWKVTTFIPVRDTDGEVIGVALNSTDITHRKHQEAYINVQNEALQRIAIMQSHELRRPVASLLGIMDLLKMEEVEFNYLDMMEVTINELDEKIRGIVKDSEDTLHGRRLSIVA</sequence>
<dbReference type="Gene3D" id="3.30.450.40">
    <property type="match status" value="1"/>
</dbReference>
<dbReference type="EMBL" id="QWDE01000001">
    <property type="protein sequence ID" value="RFZ85376.1"/>
    <property type="molecule type" value="Genomic_DNA"/>
</dbReference>
<accession>A0A3E2NWH3</accession>
<dbReference type="InterPro" id="IPR035965">
    <property type="entry name" value="PAS-like_dom_sf"/>
</dbReference>
<protein>
    <submittedName>
        <fullName evidence="2">GAF domain-containing protein</fullName>
    </submittedName>
</protein>
<keyword evidence="3" id="KW-1185">Reference proteome</keyword>
<dbReference type="SUPFAM" id="SSF55785">
    <property type="entry name" value="PYP-like sensor domain (PAS domain)"/>
    <property type="match status" value="1"/>
</dbReference>
<organism evidence="2 3">
    <name type="scientific">Mucilaginibacter terrenus</name>
    <dbReference type="NCBI Taxonomy" id="2482727"/>
    <lineage>
        <taxon>Bacteria</taxon>
        <taxon>Pseudomonadati</taxon>
        <taxon>Bacteroidota</taxon>
        <taxon>Sphingobacteriia</taxon>
        <taxon>Sphingobacteriales</taxon>
        <taxon>Sphingobacteriaceae</taxon>
        <taxon>Mucilaginibacter</taxon>
    </lineage>
</organism>
<dbReference type="InterPro" id="IPR000014">
    <property type="entry name" value="PAS"/>
</dbReference>
<dbReference type="InterPro" id="IPR029016">
    <property type="entry name" value="GAF-like_dom_sf"/>
</dbReference>
<dbReference type="Proteomes" id="UP000260823">
    <property type="component" value="Unassembled WGS sequence"/>
</dbReference>
<dbReference type="SUPFAM" id="SSF47384">
    <property type="entry name" value="Homodimeric domain of signal transducing histidine kinase"/>
    <property type="match status" value="1"/>
</dbReference>
<dbReference type="AlphaFoldDB" id="A0A3E2NWH3"/>
<dbReference type="PANTHER" id="PTHR43102">
    <property type="entry name" value="SLR1143 PROTEIN"/>
    <property type="match status" value="1"/>
</dbReference>
<dbReference type="NCBIfam" id="TIGR00229">
    <property type="entry name" value="sensory_box"/>
    <property type="match status" value="1"/>
</dbReference>
<dbReference type="InterPro" id="IPR036097">
    <property type="entry name" value="HisK_dim/P_sf"/>
</dbReference>
<dbReference type="PANTHER" id="PTHR43102:SF2">
    <property type="entry name" value="GAF DOMAIN-CONTAINING PROTEIN"/>
    <property type="match status" value="1"/>
</dbReference>
<reference evidence="2 3" key="1">
    <citation type="submission" date="2018-08" db="EMBL/GenBank/DDBJ databases">
        <title>Mucilaginibacter terrae sp. nov., isolated from manganese diggings.</title>
        <authorList>
            <person name="Huang Y."/>
            <person name="Zhou Z."/>
        </authorList>
    </citation>
    <scope>NUCLEOTIDE SEQUENCE [LARGE SCALE GENOMIC DNA]</scope>
    <source>
        <strain evidence="2 3">ZH6</strain>
    </source>
</reference>
<comment type="caution">
    <text evidence="2">The sequence shown here is derived from an EMBL/GenBank/DDBJ whole genome shotgun (WGS) entry which is preliminary data.</text>
</comment>
<evidence type="ECO:0000259" key="1">
    <source>
        <dbReference type="SMART" id="SM00065"/>
    </source>
</evidence>
<dbReference type="Pfam" id="PF01590">
    <property type="entry name" value="GAF"/>
    <property type="match status" value="1"/>
</dbReference>
<evidence type="ECO:0000313" key="2">
    <source>
        <dbReference type="EMBL" id="RFZ85376.1"/>
    </source>
</evidence>
<dbReference type="GO" id="GO:0000155">
    <property type="term" value="F:phosphorelay sensor kinase activity"/>
    <property type="evidence" value="ECO:0007669"/>
    <property type="project" value="InterPro"/>
</dbReference>
<dbReference type="SMART" id="SM00065">
    <property type="entry name" value="GAF"/>
    <property type="match status" value="1"/>
</dbReference>
<gene>
    <name evidence="2" type="ORF">DYU05_07205</name>
</gene>
<dbReference type="Gene3D" id="3.30.450.20">
    <property type="entry name" value="PAS domain"/>
    <property type="match status" value="1"/>
</dbReference>
<name>A0A3E2NWH3_9SPHI</name>
<evidence type="ECO:0000313" key="3">
    <source>
        <dbReference type="Proteomes" id="UP000260823"/>
    </source>
</evidence>
<dbReference type="SUPFAM" id="SSF55781">
    <property type="entry name" value="GAF domain-like"/>
    <property type="match status" value="1"/>
</dbReference>
<dbReference type="InterPro" id="IPR003018">
    <property type="entry name" value="GAF"/>
</dbReference>
<proteinExistence type="predicted"/>
<dbReference type="Gene3D" id="1.10.287.130">
    <property type="match status" value="1"/>
</dbReference>